<comment type="caution">
    <text evidence="2">The sequence shown here is derived from an EMBL/GenBank/DDBJ whole genome shotgun (WGS) entry which is preliminary data.</text>
</comment>
<organism evidence="2 3">
    <name type="scientific">Eubacterium album</name>
    <dbReference type="NCBI Taxonomy" id="2978477"/>
    <lineage>
        <taxon>Bacteria</taxon>
        <taxon>Bacillati</taxon>
        <taxon>Bacillota</taxon>
        <taxon>Clostridia</taxon>
        <taxon>Eubacteriales</taxon>
        <taxon>Eubacteriaceae</taxon>
        <taxon>Eubacterium</taxon>
    </lineage>
</organism>
<feature type="transmembrane region" description="Helical" evidence="1">
    <location>
        <begin position="29"/>
        <end position="48"/>
    </location>
</feature>
<evidence type="ECO:0000313" key="2">
    <source>
        <dbReference type="EMBL" id="MCT7397805.1"/>
    </source>
</evidence>
<keyword evidence="1" id="KW-0472">Membrane</keyword>
<dbReference type="RefSeq" id="WP_260978241.1">
    <property type="nucleotide sequence ID" value="NZ_JAODBU010000002.1"/>
</dbReference>
<evidence type="ECO:0000256" key="1">
    <source>
        <dbReference type="SAM" id="Phobius"/>
    </source>
</evidence>
<dbReference type="Proteomes" id="UP001431199">
    <property type="component" value="Unassembled WGS sequence"/>
</dbReference>
<feature type="transmembrane region" description="Helical" evidence="1">
    <location>
        <begin position="5"/>
        <end position="23"/>
    </location>
</feature>
<accession>A0ABT2LXA2</accession>
<gene>
    <name evidence="2" type="ORF">N5B56_01720</name>
</gene>
<sequence>MIGYIIITITTVLLFGFITIGVMEIERVGILIGGIIITFLLFIGSLYLDTALTLKEFTVYQNGNIELEGKNYFGDNNIHRFSFSECNVVKGSSNTYSGFGKKIKLTPEYYEQYKATLKDEKSVTIEIKK</sequence>
<proteinExistence type="predicted"/>
<keyword evidence="1" id="KW-1133">Transmembrane helix</keyword>
<evidence type="ECO:0000313" key="3">
    <source>
        <dbReference type="Proteomes" id="UP001431199"/>
    </source>
</evidence>
<reference evidence="2" key="1">
    <citation type="submission" date="2022-09" db="EMBL/GenBank/DDBJ databases">
        <title>Eubacterium sp. LFL-14 isolated from human feces.</title>
        <authorList>
            <person name="Liu F."/>
        </authorList>
    </citation>
    <scope>NUCLEOTIDE SEQUENCE</scope>
    <source>
        <strain evidence="2">LFL-14</strain>
    </source>
</reference>
<keyword evidence="1" id="KW-0812">Transmembrane</keyword>
<name>A0ABT2LXA2_9FIRM</name>
<keyword evidence="3" id="KW-1185">Reference proteome</keyword>
<evidence type="ECO:0008006" key="4">
    <source>
        <dbReference type="Google" id="ProtNLM"/>
    </source>
</evidence>
<dbReference type="EMBL" id="JAODBU010000002">
    <property type="protein sequence ID" value="MCT7397805.1"/>
    <property type="molecule type" value="Genomic_DNA"/>
</dbReference>
<protein>
    <recommendedName>
        <fullName evidence="4">DUF5673 domain-containing protein</fullName>
    </recommendedName>
</protein>